<comment type="caution">
    <text evidence="7">The sequence shown here is derived from an EMBL/GenBank/DDBJ whole genome shotgun (WGS) entry which is preliminary data.</text>
</comment>
<evidence type="ECO:0000313" key="8">
    <source>
        <dbReference type="Proteomes" id="UP000524404"/>
    </source>
</evidence>
<comment type="subunit">
    <text evidence="3">NDH-1 is composed of 14 different subunits. Subunits NuoB, C, D, E, F, and G constitute the peripheral sector of the complex.</text>
</comment>
<dbReference type="GO" id="GO:0050136">
    <property type="term" value="F:NADH dehydrogenase (quinone) (non-electrogenic) activity"/>
    <property type="evidence" value="ECO:0007669"/>
    <property type="project" value="UniProtKB-UniRule"/>
</dbReference>
<name>A0A841ELH8_9BACT</name>
<keyword evidence="3" id="KW-0472">Membrane</keyword>
<organism evidence="7 8">
    <name type="scientific">Arcicella rosea</name>
    <dbReference type="NCBI Taxonomy" id="502909"/>
    <lineage>
        <taxon>Bacteria</taxon>
        <taxon>Pseudomonadati</taxon>
        <taxon>Bacteroidota</taxon>
        <taxon>Cytophagia</taxon>
        <taxon>Cytophagales</taxon>
        <taxon>Flectobacillaceae</taxon>
        <taxon>Arcicella</taxon>
    </lineage>
</organism>
<dbReference type="HAMAP" id="MF_01357">
    <property type="entry name" value="NDH1_NuoC"/>
    <property type="match status" value="1"/>
</dbReference>
<accession>A0A841ELH8</accession>
<keyword evidence="3 5" id="KW-0874">Quinone</keyword>
<dbReference type="Pfam" id="PF00329">
    <property type="entry name" value="Complex1_30kDa"/>
    <property type="match status" value="1"/>
</dbReference>
<feature type="domain" description="NADH:ubiquinone oxidoreductase 30kDa subunit" evidence="6">
    <location>
        <begin position="27"/>
        <end position="154"/>
    </location>
</feature>
<gene>
    <name evidence="3" type="primary">nuoC</name>
    <name evidence="7" type="ORF">HNP25_000523</name>
</gene>
<evidence type="ECO:0000313" key="7">
    <source>
        <dbReference type="EMBL" id="MBB6001883.1"/>
    </source>
</evidence>
<dbReference type="GO" id="GO:0048038">
    <property type="term" value="F:quinone binding"/>
    <property type="evidence" value="ECO:0007669"/>
    <property type="project" value="UniProtKB-KW"/>
</dbReference>
<keyword evidence="3 4" id="KW-0520">NAD</keyword>
<protein>
    <recommendedName>
        <fullName evidence="3">NADH-quinone oxidoreductase subunit C</fullName>
        <ecNumber evidence="3">7.1.1.-</ecNumber>
    </recommendedName>
    <alternativeName>
        <fullName evidence="3">NADH dehydrogenase I subunit C</fullName>
    </alternativeName>
    <alternativeName>
        <fullName evidence="3">NDH-1 subunit C</fullName>
    </alternativeName>
</protein>
<dbReference type="AlphaFoldDB" id="A0A841ELH8"/>
<proteinExistence type="inferred from homology"/>
<comment type="function">
    <text evidence="3">NDH-1 shuttles electrons from NADH, via FMN and iron-sulfur (Fe-S) centers, to quinones in the respiratory chain. The immediate electron acceptor for the enzyme in this species is believed to be a menaquinone. Couples the redox reaction to proton translocation (for every two electrons transferred, four hydrogen ions are translocated across the cytoplasmic membrane), and thus conserves the redox energy in a proton gradient.</text>
</comment>
<evidence type="ECO:0000256" key="2">
    <source>
        <dbReference type="ARBA" id="ARBA00022448"/>
    </source>
</evidence>
<dbReference type="InterPro" id="IPR020396">
    <property type="entry name" value="NADH_UbQ_OxRdtase_CS"/>
</dbReference>
<dbReference type="NCBIfam" id="TIGR01961">
    <property type="entry name" value="NuoC_fam"/>
    <property type="match status" value="1"/>
</dbReference>
<evidence type="ECO:0000256" key="3">
    <source>
        <dbReference type="HAMAP-Rule" id="MF_01357"/>
    </source>
</evidence>
<dbReference type="RefSeq" id="WP_184129778.1">
    <property type="nucleotide sequence ID" value="NZ_JACHKT010000002.1"/>
</dbReference>
<dbReference type="SUPFAM" id="SSF143243">
    <property type="entry name" value="Nqo5-like"/>
    <property type="match status" value="1"/>
</dbReference>
<sequence>MSTEKFKNILVEKFGEGIILQTDQQSITVPTEKIAEVCQLMLEHEDCYFDMLSCLTGLDNGVEKATMEVIYNLYSIPYEHKLMLKVVFPRNEKGEILPEVPTVSNIWKTADWHEREAFDLVGINFTGHPDLRRILLPEDWDGHPLRKDYQAQEYYHGIQVKY</sequence>
<dbReference type="EC" id="7.1.1.-" evidence="3"/>
<keyword evidence="3 4" id="KW-1278">Translocase</keyword>
<dbReference type="PROSITE" id="PS00542">
    <property type="entry name" value="COMPLEX1_30K"/>
    <property type="match status" value="1"/>
</dbReference>
<evidence type="ECO:0000256" key="1">
    <source>
        <dbReference type="ARBA" id="ARBA00007569"/>
    </source>
</evidence>
<comment type="similarity">
    <text evidence="1 3 4">Belongs to the complex I 30 kDa subunit family.</text>
</comment>
<evidence type="ECO:0000256" key="4">
    <source>
        <dbReference type="RuleBase" id="RU003456"/>
    </source>
</evidence>
<comment type="catalytic activity">
    <reaction evidence="3 5">
        <text>a quinone + NADH + 5 H(+)(in) = a quinol + NAD(+) + 4 H(+)(out)</text>
        <dbReference type="Rhea" id="RHEA:57888"/>
        <dbReference type="ChEBI" id="CHEBI:15378"/>
        <dbReference type="ChEBI" id="CHEBI:24646"/>
        <dbReference type="ChEBI" id="CHEBI:57540"/>
        <dbReference type="ChEBI" id="CHEBI:57945"/>
        <dbReference type="ChEBI" id="CHEBI:132124"/>
    </reaction>
</comment>
<dbReference type="InterPro" id="IPR001268">
    <property type="entry name" value="NADH_UbQ_OxRdtase_30kDa_su"/>
</dbReference>
<dbReference type="PANTHER" id="PTHR10884">
    <property type="entry name" value="NADH DEHYDROGENASE UBIQUINONE IRON-SULFUR PROTEIN 3"/>
    <property type="match status" value="1"/>
</dbReference>
<dbReference type="InterPro" id="IPR010218">
    <property type="entry name" value="NADH_DH_suC"/>
</dbReference>
<dbReference type="Proteomes" id="UP000524404">
    <property type="component" value="Unassembled WGS sequence"/>
</dbReference>
<dbReference type="GO" id="GO:0005886">
    <property type="term" value="C:plasma membrane"/>
    <property type="evidence" value="ECO:0007669"/>
    <property type="project" value="UniProtKB-SubCell"/>
</dbReference>
<keyword evidence="2 3" id="KW-0813">Transport</keyword>
<dbReference type="Gene3D" id="3.30.460.80">
    <property type="entry name" value="NADH:ubiquinone oxidoreductase, 30kDa subunit"/>
    <property type="match status" value="1"/>
</dbReference>
<dbReference type="InterPro" id="IPR037232">
    <property type="entry name" value="NADH_quin_OxRdtase_su_C/D-like"/>
</dbReference>
<dbReference type="PANTHER" id="PTHR10884:SF14">
    <property type="entry name" value="NADH DEHYDROGENASE [UBIQUINONE] IRON-SULFUR PROTEIN 3, MITOCHONDRIAL"/>
    <property type="match status" value="1"/>
</dbReference>
<evidence type="ECO:0000256" key="5">
    <source>
        <dbReference type="RuleBase" id="RU003582"/>
    </source>
</evidence>
<reference evidence="7 8" key="1">
    <citation type="submission" date="2020-08" db="EMBL/GenBank/DDBJ databases">
        <title>Functional genomics of gut bacteria from endangered species of beetles.</title>
        <authorList>
            <person name="Carlos-Shanley C."/>
        </authorList>
    </citation>
    <scope>NUCLEOTIDE SEQUENCE [LARGE SCALE GENOMIC DNA]</scope>
    <source>
        <strain evidence="7 8">S00070</strain>
    </source>
</reference>
<keyword evidence="8" id="KW-1185">Reference proteome</keyword>
<dbReference type="EMBL" id="JACHKT010000002">
    <property type="protein sequence ID" value="MBB6001883.1"/>
    <property type="molecule type" value="Genomic_DNA"/>
</dbReference>
<keyword evidence="3" id="KW-1003">Cell membrane</keyword>
<comment type="subcellular location">
    <subcellularLocation>
        <location evidence="3">Cell membrane</location>
        <topology evidence="3">Peripheral membrane protein</topology>
        <orientation evidence="3">Cytoplasmic side</orientation>
    </subcellularLocation>
</comment>
<dbReference type="GO" id="GO:0008137">
    <property type="term" value="F:NADH dehydrogenase (ubiquinone) activity"/>
    <property type="evidence" value="ECO:0007669"/>
    <property type="project" value="InterPro"/>
</dbReference>
<evidence type="ECO:0000259" key="6">
    <source>
        <dbReference type="Pfam" id="PF00329"/>
    </source>
</evidence>